<dbReference type="NCBIfam" id="TIGR01934">
    <property type="entry name" value="MenG_MenH_UbiE"/>
    <property type="match status" value="1"/>
</dbReference>
<evidence type="ECO:0000256" key="2">
    <source>
        <dbReference type="ARBA" id="ARBA00022679"/>
    </source>
</evidence>
<sequence length="290" mass="31421">MQTVRGSCHLSVALRGVTRPIVNLQVSGQRRLPLHLRAVDVQAQNRETSQATQDAAARETMFNRIAPVYDQMNDVLSLGQHRVWKRMAVKWSRARAGQRALDVCCGSGDIAFLLAQAVGPSGEVVGLDFAQDMLDDASGREDERVPSVMERSAPMEWVAGDALRLPFDDASFGAATMGYGLRNVTDIPLALSELHRVLQPGASVAVLDFNNNPNPLIDGFQEFALANAVVPLARSFGVAEDYEYLRPSIKRFPSGAQQEQLAYAAGFTMAVHYPVGFGLMGCLVATKSGS</sequence>
<comment type="function">
    <text evidence="4">Involved in the biosynthesis of phylloquinone (vitamin K1). Methyltransferase required for the conversion of 2-phytyl-1,4-beta-naphthoquinol to phylloquinol.</text>
</comment>
<dbReference type="HAMAP" id="MF_01982">
    <property type="entry name" value="MenG_phylloquinone_subfam"/>
    <property type="match status" value="1"/>
</dbReference>
<organism evidence="5 6">
    <name type="scientific">Apatococcus fuscideae</name>
    <dbReference type="NCBI Taxonomy" id="2026836"/>
    <lineage>
        <taxon>Eukaryota</taxon>
        <taxon>Viridiplantae</taxon>
        <taxon>Chlorophyta</taxon>
        <taxon>core chlorophytes</taxon>
        <taxon>Trebouxiophyceae</taxon>
        <taxon>Chlorellales</taxon>
        <taxon>Chlorellaceae</taxon>
        <taxon>Apatococcus</taxon>
    </lineage>
</organism>
<keyword evidence="4" id="KW-0150">Chloroplast</keyword>
<dbReference type="EMBL" id="JALJOV010000955">
    <property type="protein sequence ID" value="KAK9857629.1"/>
    <property type="molecule type" value="Genomic_DNA"/>
</dbReference>
<evidence type="ECO:0000256" key="3">
    <source>
        <dbReference type="ARBA" id="ARBA00022691"/>
    </source>
</evidence>
<accession>A0AAW1ST08</accession>
<keyword evidence="6" id="KW-1185">Reference proteome</keyword>
<dbReference type="PROSITE" id="PS01183">
    <property type="entry name" value="UBIE_1"/>
    <property type="match status" value="1"/>
</dbReference>
<dbReference type="Gene3D" id="3.40.50.150">
    <property type="entry name" value="Vaccinia Virus protein VP39"/>
    <property type="match status" value="1"/>
</dbReference>
<dbReference type="Proteomes" id="UP001485043">
    <property type="component" value="Unassembled WGS sequence"/>
</dbReference>
<reference evidence="5 6" key="1">
    <citation type="journal article" date="2024" name="Nat. Commun.">
        <title>Phylogenomics reveals the evolutionary origins of lichenization in chlorophyte algae.</title>
        <authorList>
            <person name="Puginier C."/>
            <person name="Libourel C."/>
            <person name="Otte J."/>
            <person name="Skaloud P."/>
            <person name="Haon M."/>
            <person name="Grisel S."/>
            <person name="Petersen M."/>
            <person name="Berrin J.G."/>
            <person name="Delaux P.M."/>
            <person name="Dal Grande F."/>
            <person name="Keller J."/>
        </authorList>
    </citation>
    <scope>NUCLEOTIDE SEQUENCE [LARGE SCALE GENOMIC DNA]</scope>
    <source>
        <strain evidence="5 6">SAG 2523</strain>
    </source>
</reference>
<dbReference type="Pfam" id="PF01209">
    <property type="entry name" value="Ubie_methyltran"/>
    <property type="match status" value="1"/>
</dbReference>
<proteinExistence type="inferred from homology"/>
<dbReference type="InterPro" id="IPR023576">
    <property type="entry name" value="UbiE/COQ5_MeTrFase_CS"/>
</dbReference>
<dbReference type="GO" id="GO:0052624">
    <property type="term" value="F:2-phytyl-1,4-naphthoquinone methyltransferase activity"/>
    <property type="evidence" value="ECO:0007669"/>
    <property type="project" value="UniProtKB-UniRule"/>
</dbReference>
<dbReference type="InterPro" id="IPR029063">
    <property type="entry name" value="SAM-dependent_MTases_sf"/>
</dbReference>
<dbReference type="PANTHER" id="PTHR43591">
    <property type="entry name" value="METHYLTRANSFERASE"/>
    <property type="match status" value="1"/>
</dbReference>
<dbReference type="PANTHER" id="PTHR43591:SF24">
    <property type="entry name" value="2-METHOXY-6-POLYPRENYL-1,4-BENZOQUINOL METHYLASE, MITOCHONDRIAL"/>
    <property type="match status" value="1"/>
</dbReference>
<comment type="similarity">
    <text evidence="4">Belongs to the class I-like SAM-binding methyltransferase superfamily. MenG/UbiE family.</text>
</comment>
<dbReference type="CDD" id="cd02440">
    <property type="entry name" value="AdoMet_MTases"/>
    <property type="match status" value="1"/>
</dbReference>
<gene>
    <name evidence="4" type="primary">MENG</name>
    <name evidence="5" type="ORF">WJX84_004667</name>
</gene>
<dbReference type="GO" id="GO:0032259">
    <property type="term" value="P:methylation"/>
    <property type="evidence" value="ECO:0007669"/>
    <property type="project" value="UniProtKB-KW"/>
</dbReference>
<dbReference type="InterPro" id="IPR004033">
    <property type="entry name" value="UbiE/COQ5_MeTrFase"/>
</dbReference>
<dbReference type="EC" id="2.1.1.329" evidence="4"/>
<keyword evidence="2 4" id="KW-0808">Transferase</keyword>
<name>A0AAW1ST08_9CHLO</name>
<comment type="catalytic activity">
    <reaction evidence="4">
        <text>demethylphylloquinol + S-adenosyl-L-methionine = phylloquinol + S-adenosyl-L-homocysteine + H(+)</text>
        <dbReference type="Rhea" id="RHEA:40551"/>
        <dbReference type="ChEBI" id="CHEBI:15378"/>
        <dbReference type="ChEBI" id="CHEBI:28433"/>
        <dbReference type="ChEBI" id="CHEBI:57856"/>
        <dbReference type="ChEBI" id="CHEBI:59789"/>
        <dbReference type="ChEBI" id="CHEBI:87844"/>
        <dbReference type="EC" id="2.1.1.329"/>
    </reaction>
</comment>
<keyword evidence="1 4" id="KW-0489">Methyltransferase</keyword>
<dbReference type="GO" id="GO:0042372">
    <property type="term" value="P:phylloquinone biosynthetic process"/>
    <property type="evidence" value="ECO:0007669"/>
    <property type="project" value="UniProtKB-UniRule"/>
</dbReference>
<comment type="subcellular location">
    <subcellularLocation>
        <location evidence="4">Plastid</location>
        <location evidence="4">Chloroplast</location>
    </subcellularLocation>
</comment>
<evidence type="ECO:0000256" key="1">
    <source>
        <dbReference type="ARBA" id="ARBA00022603"/>
    </source>
</evidence>
<dbReference type="GO" id="GO:0009507">
    <property type="term" value="C:chloroplast"/>
    <property type="evidence" value="ECO:0007669"/>
    <property type="project" value="UniProtKB-SubCell"/>
</dbReference>
<keyword evidence="4" id="KW-0934">Plastid</keyword>
<protein>
    <recommendedName>
        <fullName evidence="4">2-phytyl-1,4-beta-naphthoquinone methyltransferase, chloroplastic</fullName>
        <ecNumber evidence="4">2.1.1.329</ecNumber>
    </recommendedName>
    <alternativeName>
        <fullName evidence="4">Demethylphylloquinone methyltransferase</fullName>
    </alternativeName>
    <alternativeName>
        <fullName evidence="4">Menaquinone biosynthesis methyltransferase ubiE-like protein</fullName>
    </alternativeName>
</protein>
<evidence type="ECO:0000313" key="5">
    <source>
        <dbReference type="EMBL" id="KAK9857629.1"/>
    </source>
</evidence>
<dbReference type="NCBIfam" id="NF001244">
    <property type="entry name" value="PRK00216.1-5"/>
    <property type="match status" value="1"/>
</dbReference>
<dbReference type="SUPFAM" id="SSF53335">
    <property type="entry name" value="S-adenosyl-L-methionine-dependent methyltransferases"/>
    <property type="match status" value="1"/>
</dbReference>
<keyword evidence="3 4" id="KW-0949">S-adenosyl-L-methionine</keyword>
<dbReference type="InterPro" id="IPR032904">
    <property type="entry name" value="MenG"/>
</dbReference>
<dbReference type="HAMAP" id="MF_01813">
    <property type="entry name" value="MenG_UbiE_methyltr"/>
    <property type="match status" value="1"/>
</dbReference>
<evidence type="ECO:0000256" key="4">
    <source>
        <dbReference type="HAMAP-Rule" id="MF_03192"/>
    </source>
</evidence>
<evidence type="ECO:0000313" key="6">
    <source>
        <dbReference type="Proteomes" id="UP001485043"/>
    </source>
</evidence>
<dbReference type="PROSITE" id="PS51608">
    <property type="entry name" value="SAM_MT_UBIE"/>
    <property type="match status" value="1"/>
</dbReference>
<comment type="caution">
    <text evidence="5">The sequence shown here is derived from an EMBL/GenBank/DDBJ whole genome shotgun (WGS) entry which is preliminary data.</text>
</comment>
<dbReference type="AlphaFoldDB" id="A0AAW1ST08"/>